<dbReference type="OrthoDB" id="9866603at2"/>
<dbReference type="Proteomes" id="UP000007257">
    <property type="component" value="Plasmid pRAHAQ02"/>
</dbReference>
<dbReference type="HOGENOM" id="CLU_2635488_0_0_6"/>
<accession>A0A0H3FP50</accession>
<protein>
    <submittedName>
        <fullName evidence="1">Uncharacterized protein</fullName>
    </submittedName>
</protein>
<reference evidence="1 2" key="2">
    <citation type="journal article" date="2012" name="J. Bacteriol.">
        <title>Complete Genome Sequence of Rahnella sp. Strain Y9602, a Gammaproteobacterium Isolate from Metal- and Radionuclide-Contaminated Soil.</title>
        <authorList>
            <person name="Martinez R.J."/>
            <person name="Bruce D."/>
            <person name="Detter C."/>
            <person name="Goodwin L.A."/>
            <person name="Han J."/>
            <person name="Han C.S."/>
            <person name="Held B."/>
            <person name="Land M.L."/>
            <person name="Mikhailova N."/>
            <person name="Nolan M."/>
            <person name="Pennacchio L."/>
            <person name="Pitluck S."/>
            <person name="Tapia R."/>
            <person name="Woyke T."/>
            <person name="Sobecky P.A."/>
        </authorList>
    </citation>
    <scope>NUCLEOTIDE SEQUENCE [LARGE SCALE GENOMIC DNA]</scope>
    <source>
        <strain evidence="1 2">Y9602</strain>
        <plasmid evidence="1 2">pRAHAQ02</plasmid>
    </source>
</reference>
<dbReference type="EMBL" id="CP002507">
    <property type="protein sequence ID" value="ADW76643.1"/>
    <property type="molecule type" value="Genomic_DNA"/>
</dbReference>
<gene>
    <name evidence="1" type="ordered locus">Rahaq_5069</name>
</gene>
<organism evidence="1 2">
    <name type="scientific">Rahnella sp. (strain Y9602)</name>
    <dbReference type="NCBI Taxonomy" id="2703885"/>
    <lineage>
        <taxon>Bacteria</taxon>
        <taxon>Pseudomonadati</taxon>
        <taxon>Pseudomonadota</taxon>
        <taxon>Gammaproteobacteria</taxon>
        <taxon>Enterobacterales</taxon>
        <taxon>Yersiniaceae</taxon>
        <taxon>Rahnella</taxon>
    </lineage>
</organism>
<sequence>MVINPRFPKELIFFSDVKDAVADAATRIFLTGNEICHDTLVECLADRLTYAKIIEDNYMAGVLQQAIDLLEEHRGHR</sequence>
<dbReference type="RefSeq" id="WP_013578324.1">
    <property type="nucleotide sequence ID" value="NC_015063.1"/>
</dbReference>
<geneLocation type="plasmid" evidence="1 2">
    <name>pRAHAQ02</name>
</geneLocation>
<reference evidence="2" key="1">
    <citation type="submission" date="2011-01" db="EMBL/GenBank/DDBJ databases">
        <title>Complete sequence of plasmid2 of Rahnella sp. Y9602.</title>
        <authorList>
            <consortium name="US DOE Joint Genome Institute"/>
            <person name="Lucas S."/>
            <person name="Copeland A."/>
            <person name="Lapidus A."/>
            <person name="Cheng J.-F."/>
            <person name="Goodwin L."/>
            <person name="Pitluck S."/>
            <person name="Lu M."/>
            <person name="Detter J.C."/>
            <person name="Han C."/>
            <person name="Tapia R."/>
            <person name="Land M."/>
            <person name="Hauser L."/>
            <person name="Kyrpides N."/>
            <person name="Ivanova N."/>
            <person name="Ovchinnikova G."/>
            <person name="Pagani I."/>
            <person name="Sobecky P.A."/>
            <person name="Martinez R.J."/>
            <person name="Woyke T."/>
        </authorList>
    </citation>
    <scope>NUCLEOTIDE SEQUENCE [LARGE SCALE GENOMIC DNA]</scope>
    <source>
        <strain evidence="2">Y9602</strain>
        <plasmid evidence="2">pRAHAQ02</plasmid>
    </source>
</reference>
<dbReference type="KEGG" id="rah:Rahaq_5069"/>
<keyword evidence="1" id="KW-0614">Plasmid</keyword>
<evidence type="ECO:0000313" key="2">
    <source>
        <dbReference type="Proteomes" id="UP000007257"/>
    </source>
</evidence>
<proteinExistence type="predicted"/>
<name>A0A0H3FP50_RAHSY</name>
<dbReference type="AlphaFoldDB" id="A0A0H3FP50"/>
<evidence type="ECO:0000313" key="1">
    <source>
        <dbReference type="EMBL" id="ADW76643.1"/>
    </source>
</evidence>